<accession>A0A1R3L7C3</accession>
<gene>
    <name evidence="1" type="ORF">A4U43_UnF2160</name>
</gene>
<dbReference type="EMBL" id="KV863405">
    <property type="protein sequence ID" value="ONK55514.1"/>
    <property type="molecule type" value="Genomic_DNA"/>
</dbReference>
<evidence type="ECO:0000313" key="2">
    <source>
        <dbReference type="Proteomes" id="UP000243459"/>
    </source>
</evidence>
<reference evidence="2" key="1">
    <citation type="journal article" date="2017" name="Nat. Commun.">
        <title>The asparagus genome sheds light on the origin and evolution of a young Y chromosome.</title>
        <authorList>
            <person name="Harkess A."/>
            <person name="Zhou J."/>
            <person name="Xu C."/>
            <person name="Bowers J.E."/>
            <person name="Van der Hulst R."/>
            <person name="Ayyampalayam S."/>
            <person name="Mercati F."/>
            <person name="Riccardi P."/>
            <person name="McKain M.R."/>
            <person name="Kakrana A."/>
            <person name="Tang H."/>
            <person name="Ray J."/>
            <person name="Groenendijk J."/>
            <person name="Arikit S."/>
            <person name="Mathioni S.M."/>
            <person name="Nakano M."/>
            <person name="Shan H."/>
            <person name="Telgmann-Rauber A."/>
            <person name="Kanno A."/>
            <person name="Yue Z."/>
            <person name="Chen H."/>
            <person name="Li W."/>
            <person name="Chen Y."/>
            <person name="Xu X."/>
            <person name="Zhang Y."/>
            <person name="Luo S."/>
            <person name="Chen H."/>
            <person name="Gao J."/>
            <person name="Mao Z."/>
            <person name="Pires J.C."/>
            <person name="Luo M."/>
            <person name="Kudrna D."/>
            <person name="Wing R.A."/>
            <person name="Meyers B.C."/>
            <person name="Yi K."/>
            <person name="Kong H."/>
            <person name="Lavrijsen P."/>
            <person name="Sunseri F."/>
            <person name="Falavigna A."/>
            <person name="Ye Y."/>
            <person name="Leebens-Mack J.H."/>
            <person name="Chen G."/>
        </authorList>
    </citation>
    <scope>NUCLEOTIDE SEQUENCE [LARGE SCALE GENOMIC DNA]</scope>
    <source>
        <strain evidence="2">cv. DH0086</strain>
    </source>
</reference>
<organism evidence="1 2">
    <name type="scientific">Asparagus officinalis</name>
    <name type="common">Garden asparagus</name>
    <dbReference type="NCBI Taxonomy" id="4686"/>
    <lineage>
        <taxon>Eukaryota</taxon>
        <taxon>Viridiplantae</taxon>
        <taxon>Streptophyta</taxon>
        <taxon>Embryophyta</taxon>
        <taxon>Tracheophyta</taxon>
        <taxon>Spermatophyta</taxon>
        <taxon>Magnoliopsida</taxon>
        <taxon>Liliopsida</taxon>
        <taxon>Asparagales</taxon>
        <taxon>Asparagaceae</taxon>
        <taxon>Asparagoideae</taxon>
        <taxon>Asparagus</taxon>
    </lineage>
</organism>
<dbReference type="AlphaFoldDB" id="A0A1R3L7C3"/>
<dbReference type="Proteomes" id="UP000243459">
    <property type="component" value="Unassembled WGS sequence"/>
</dbReference>
<keyword evidence="2" id="KW-1185">Reference proteome</keyword>
<protein>
    <submittedName>
        <fullName evidence="1">Uncharacterized protein</fullName>
    </submittedName>
</protein>
<sequence length="226" mass="25683">MGDGVGQGMRSVADKHWMLMIIDGERSGSAVKINGVAIDEPEVYFSDGIVDLAPEEAAEVHAQVTDVAAKLVRSLPAAGQVEKRRKLKKDLLKVAQYEKEPTLENRHQPTRHLDVRASMLESRVAQLKAVEQFWLPRDEEISRKVLDVGLHLSLGSYLVRRALVERESMLTKENELGDWHREMEVWESMIDSLKASDSQKFTNIDTLQHELHEQNKMINFLSEEVS</sequence>
<evidence type="ECO:0000313" key="1">
    <source>
        <dbReference type="EMBL" id="ONK55514.1"/>
    </source>
</evidence>
<proteinExistence type="predicted"/>
<name>A0A1R3L7C3_ASPOF</name>
<dbReference type="Gramene" id="ONK55514">
    <property type="protein sequence ID" value="ONK55514"/>
    <property type="gene ID" value="A4U43_UnF2160"/>
</dbReference>